<comment type="caution">
    <text evidence="2">The sequence shown here is derived from an EMBL/GenBank/DDBJ whole genome shotgun (WGS) entry which is preliminary data.</text>
</comment>
<name>A0A7W7SBA5_9ACTN</name>
<feature type="compositionally biased region" description="Acidic residues" evidence="1">
    <location>
        <begin position="39"/>
        <end position="54"/>
    </location>
</feature>
<protein>
    <submittedName>
        <fullName evidence="2">Uncharacterized protein</fullName>
    </submittedName>
</protein>
<proteinExistence type="predicted"/>
<evidence type="ECO:0000256" key="1">
    <source>
        <dbReference type="SAM" id="MobiDB-lite"/>
    </source>
</evidence>
<dbReference type="Proteomes" id="UP000573327">
    <property type="component" value="Unassembled WGS sequence"/>
</dbReference>
<evidence type="ECO:0000313" key="3">
    <source>
        <dbReference type="Proteomes" id="UP000573327"/>
    </source>
</evidence>
<evidence type="ECO:0000313" key="2">
    <source>
        <dbReference type="EMBL" id="MBB4947344.1"/>
    </source>
</evidence>
<feature type="region of interest" description="Disordered" evidence="1">
    <location>
        <begin position="30"/>
        <end position="61"/>
    </location>
</feature>
<dbReference type="AlphaFoldDB" id="A0A7W7SBA5"/>
<dbReference type="EMBL" id="JACHJR010000001">
    <property type="protein sequence ID" value="MBB4947344.1"/>
    <property type="molecule type" value="Genomic_DNA"/>
</dbReference>
<organism evidence="2 3">
    <name type="scientific">Kitasatospora gansuensis</name>
    <dbReference type="NCBI Taxonomy" id="258050"/>
    <lineage>
        <taxon>Bacteria</taxon>
        <taxon>Bacillati</taxon>
        <taxon>Actinomycetota</taxon>
        <taxon>Actinomycetes</taxon>
        <taxon>Kitasatosporales</taxon>
        <taxon>Streptomycetaceae</taxon>
        <taxon>Kitasatospora</taxon>
    </lineage>
</organism>
<sequence length="61" mass="6485">MRGRAVRKDAGQLVEAGAELDVEDEELVEAAGAGADAAGAEEDDEVEELTELLDDERLSVR</sequence>
<reference evidence="2 3" key="1">
    <citation type="submission" date="2020-08" db="EMBL/GenBank/DDBJ databases">
        <title>Sequencing the genomes of 1000 actinobacteria strains.</title>
        <authorList>
            <person name="Klenk H.-P."/>
        </authorList>
    </citation>
    <scope>NUCLEOTIDE SEQUENCE [LARGE SCALE GENOMIC DNA]</scope>
    <source>
        <strain evidence="2 3">DSM 44786</strain>
    </source>
</reference>
<gene>
    <name evidence="2" type="ORF">F4556_002879</name>
</gene>
<keyword evidence="3" id="KW-1185">Reference proteome</keyword>
<accession>A0A7W7SBA5</accession>